<dbReference type="InParanoid" id="I1C6P2"/>
<dbReference type="GeneID" id="93615798"/>
<keyword evidence="2" id="KW-1185">Reference proteome</keyword>
<dbReference type="RefSeq" id="XP_067519518.1">
    <property type="nucleotide sequence ID" value="XM_067663417.1"/>
</dbReference>
<evidence type="ECO:0000313" key="2">
    <source>
        <dbReference type="Proteomes" id="UP000009138"/>
    </source>
</evidence>
<dbReference type="Proteomes" id="UP000009138">
    <property type="component" value="Unassembled WGS sequence"/>
</dbReference>
<gene>
    <name evidence="1" type="ORF">RO3G_08832</name>
</gene>
<name>I1C6P2_RHIO9</name>
<protein>
    <recommendedName>
        <fullName evidence="3">Fungal-type protein kinase domain-containing protein</fullName>
    </recommendedName>
</protein>
<proteinExistence type="predicted"/>
<dbReference type="AlphaFoldDB" id="I1C6P2"/>
<sequence>MSVWADWLRFLKKSHVVKEYPLPASCIKHMDAVIDSEDLTKFKKEIKRLSSGVEDGEDEEAFDFLEDIFRATYKAYSSHQDIGSSEAVFNQLFVYPYLEVVAKSVKDYKCKADFIHGGAYLDSKTKRLKSLGCYINDKCQYKSDGLIKLYGTKKLKILLFETSGSLNNTDNVKINFDHHKGTFGSLALLKCIADEFFFASVEKFKKVKVFFVHAAESQIQLWSIRFEPEGVFDFWRETFFDIKPDFEDKLAALPMLISFCWTMKSLVEEAVDNIVALREEHNIKKTKYRYSSDTPVLLYDIVNPIILKPTKETDSTGMAELGPFYSPLHD</sequence>
<accession>I1C6P2</accession>
<dbReference type="eggNOG" id="ENOG502TA37">
    <property type="taxonomic scope" value="Eukaryota"/>
</dbReference>
<dbReference type="OrthoDB" id="2242038at2759"/>
<reference evidence="1 2" key="1">
    <citation type="journal article" date="2009" name="PLoS Genet.">
        <title>Genomic analysis of the basal lineage fungus Rhizopus oryzae reveals a whole-genome duplication.</title>
        <authorList>
            <person name="Ma L.-J."/>
            <person name="Ibrahim A.S."/>
            <person name="Skory C."/>
            <person name="Grabherr M.G."/>
            <person name="Burger G."/>
            <person name="Butler M."/>
            <person name="Elias M."/>
            <person name="Idnurm A."/>
            <person name="Lang B.F."/>
            <person name="Sone T."/>
            <person name="Abe A."/>
            <person name="Calvo S.E."/>
            <person name="Corrochano L.M."/>
            <person name="Engels R."/>
            <person name="Fu J."/>
            <person name="Hansberg W."/>
            <person name="Kim J.-M."/>
            <person name="Kodira C.D."/>
            <person name="Koehrsen M.J."/>
            <person name="Liu B."/>
            <person name="Miranda-Saavedra D."/>
            <person name="O'Leary S."/>
            <person name="Ortiz-Castellanos L."/>
            <person name="Poulter R."/>
            <person name="Rodriguez-Romero J."/>
            <person name="Ruiz-Herrera J."/>
            <person name="Shen Y.-Q."/>
            <person name="Zeng Q."/>
            <person name="Galagan J."/>
            <person name="Birren B.W."/>
            <person name="Cuomo C.A."/>
            <person name="Wickes B.L."/>
        </authorList>
    </citation>
    <scope>NUCLEOTIDE SEQUENCE [LARGE SCALE GENOMIC DNA]</scope>
    <source>
        <strain evidence="2">RA 99-880 / ATCC MYA-4621 / FGSC 9543 / NRRL 43880</strain>
    </source>
</reference>
<organism evidence="1 2">
    <name type="scientific">Rhizopus delemar (strain RA 99-880 / ATCC MYA-4621 / FGSC 9543 / NRRL 43880)</name>
    <name type="common">Mucormycosis agent</name>
    <name type="synonym">Rhizopus arrhizus var. delemar</name>
    <dbReference type="NCBI Taxonomy" id="246409"/>
    <lineage>
        <taxon>Eukaryota</taxon>
        <taxon>Fungi</taxon>
        <taxon>Fungi incertae sedis</taxon>
        <taxon>Mucoromycota</taxon>
        <taxon>Mucoromycotina</taxon>
        <taxon>Mucoromycetes</taxon>
        <taxon>Mucorales</taxon>
        <taxon>Mucorineae</taxon>
        <taxon>Rhizopodaceae</taxon>
        <taxon>Rhizopus</taxon>
    </lineage>
</organism>
<dbReference type="EMBL" id="CH476737">
    <property type="protein sequence ID" value="EIE84122.1"/>
    <property type="molecule type" value="Genomic_DNA"/>
</dbReference>
<dbReference type="VEuPathDB" id="FungiDB:RO3G_08832"/>
<evidence type="ECO:0008006" key="3">
    <source>
        <dbReference type="Google" id="ProtNLM"/>
    </source>
</evidence>
<dbReference type="OMA" id="YEAYSTH"/>
<evidence type="ECO:0000313" key="1">
    <source>
        <dbReference type="EMBL" id="EIE84122.1"/>
    </source>
</evidence>